<reference evidence="1 2" key="1">
    <citation type="submission" date="2016-07" db="EMBL/GenBank/DDBJ databases">
        <title>Pervasive Adenine N6-methylation of Active Genes in Fungi.</title>
        <authorList>
            <consortium name="DOE Joint Genome Institute"/>
            <person name="Mondo S.J."/>
            <person name="Dannebaum R.O."/>
            <person name="Kuo R.C."/>
            <person name="Labutti K."/>
            <person name="Haridas S."/>
            <person name="Kuo A."/>
            <person name="Salamov A."/>
            <person name="Ahrendt S.R."/>
            <person name="Lipzen A."/>
            <person name="Sullivan W."/>
            <person name="Andreopoulos W.B."/>
            <person name="Clum A."/>
            <person name="Lindquist E."/>
            <person name="Daum C."/>
            <person name="Ramamoorthy G.K."/>
            <person name="Gryganskyi A."/>
            <person name="Culley D."/>
            <person name="Magnuson J.K."/>
            <person name="James T.Y."/>
            <person name="O'Malley M.A."/>
            <person name="Stajich J.E."/>
            <person name="Spatafora J.W."/>
            <person name="Visel A."/>
            <person name="Grigoriev I.V."/>
        </authorList>
    </citation>
    <scope>NUCLEOTIDE SEQUENCE [LARGE SCALE GENOMIC DNA]</scope>
    <source>
        <strain evidence="1 2">JEL800</strain>
    </source>
</reference>
<dbReference type="AlphaFoldDB" id="A0A1Y2CNS8"/>
<evidence type="ECO:0000313" key="2">
    <source>
        <dbReference type="Proteomes" id="UP000193642"/>
    </source>
</evidence>
<accession>A0A1Y2CNS8</accession>
<comment type="caution">
    <text evidence="1">The sequence shown here is derived from an EMBL/GenBank/DDBJ whole genome shotgun (WGS) entry which is preliminary data.</text>
</comment>
<dbReference type="STRING" id="329046.A0A1Y2CNS8"/>
<sequence>MQTNYDMDAVLRKAEFASMLYSPVTVIGSTDESKDSNAGPASGVFSPLMAIKSESDIVLSRNTSPNLATDSARGSVSNDYIYNRRSSQSFALGKSQSASAVTKPVLSIGLCWDTLISCSPVERTQLMLYKFFQISMNFVTDGEVAFKKTIRRKASTPNGTLDIQGISGLDENILEKINGVLSRSFTKLEVLTARLEESICFVKIRDAEQFILTLIPKAMLFESVSKKAAFAVTTLQCSRLQVHSSSSGRERLAPMGFDRCATNIKDKFTWSSQMTEADTLNVISDGAIVLKGETGAAGAEKENLDDFHVSSAEYIENFVASVNSAYGNAHCQTVYAALLQDIAVSPTDIEKALSSCIEIGIDIDLTSYLNVLTLRHKSMNPEVVR</sequence>
<name>A0A1Y2CNS8_9FUNG</name>
<dbReference type="Proteomes" id="UP000193642">
    <property type="component" value="Unassembled WGS sequence"/>
</dbReference>
<protein>
    <submittedName>
        <fullName evidence="1">Uncharacterized protein</fullName>
    </submittedName>
</protein>
<organism evidence="1 2">
    <name type="scientific">Rhizoclosmatium globosum</name>
    <dbReference type="NCBI Taxonomy" id="329046"/>
    <lineage>
        <taxon>Eukaryota</taxon>
        <taxon>Fungi</taxon>
        <taxon>Fungi incertae sedis</taxon>
        <taxon>Chytridiomycota</taxon>
        <taxon>Chytridiomycota incertae sedis</taxon>
        <taxon>Chytridiomycetes</taxon>
        <taxon>Chytridiales</taxon>
        <taxon>Chytriomycetaceae</taxon>
        <taxon>Rhizoclosmatium</taxon>
    </lineage>
</organism>
<dbReference type="OrthoDB" id="43547at2759"/>
<keyword evidence="2" id="KW-1185">Reference proteome</keyword>
<evidence type="ECO:0000313" key="1">
    <source>
        <dbReference type="EMBL" id="ORY48652.1"/>
    </source>
</evidence>
<gene>
    <name evidence="1" type="ORF">BCR33DRAFT_41207</name>
</gene>
<dbReference type="EMBL" id="MCGO01000011">
    <property type="protein sequence ID" value="ORY48652.1"/>
    <property type="molecule type" value="Genomic_DNA"/>
</dbReference>
<proteinExistence type="predicted"/>